<dbReference type="EMBL" id="VSRR010000761">
    <property type="protein sequence ID" value="MPC19342.1"/>
    <property type="molecule type" value="Genomic_DNA"/>
</dbReference>
<dbReference type="AlphaFoldDB" id="A0A5B7DD20"/>
<feature type="region of interest" description="Disordered" evidence="1">
    <location>
        <begin position="56"/>
        <end position="109"/>
    </location>
</feature>
<name>A0A5B7DD20_PORTR</name>
<protein>
    <submittedName>
        <fullName evidence="2">Uncharacterized protein</fullName>
    </submittedName>
</protein>
<reference evidence="2 3" key="1">
    <citation type="submission" date="2019-05" db="EMBL/GenBank/DDBJ databases">
        <title>Another draft genome of Portunus trituberculatus and its Hox gene families provides insights of decapod evolution.</title>
        <authorList>
            <person name="Jeong J.-H."/>
            <person name="Song I."/>
            <person name="Kim S."/>
            <person name="Choi T."/>
            <person name="Kim D."/>
            <person name="Ryu S."/>
            <person name="Kim W."/>
        </authorList>
    </citation>
    <scope>NUCLEOTIDE SEQUENCE [LARGE SCALE GENOMIC DNA]</scope>
    <source>
        <tissue evidence="2">Muscle</tissue>
    </source>
</reference>
<organism evidence="2 3">
    <name type="scientific">Portunus trituberculatus</name>
    <name type="common">Swimming crab</name>
    <name type="synonym">Neptunus trituberculatus</name>
    <dbReference type="NCBI Taxonomy" id="210409"/>
    <lineage>
        <taxon>Eukaryota</taxon>
        <taxon>Metazoa</taxon>
        <taxon>Ecdysozoa</taxon>
        <taxon>Arthropoda</taxon>
        <taxon>Crustacea</taxon>
        <taxon>Multicrustacea</taxon>
        <taxon>Malacostraca</taxon>
        <taxon>Eumalacostraca</taxon>
        <taxon>Eucarida</taxon>
        <taxon>Decapoda</taxon>
        <taxon>Pleocyemata</taxon>
        <taxon>Brachyura</taxon>
        <taxon>Eubrachyura</taxon>
        <taxon>Portunoidea</taxon>
        <taxon>Portunidae</taxon>
        <taxon>Portuninae</taxon>
        <taxon>Portunus</taxon>
    </lineage>
</organism>
<evidence type="ECO:0000256" key="1">
    <source>
        <dbReference type="SAM" id="MobiDB-lite"/>
    </source>
</evidence>
<sequence>MLVTNVPPTHWNATCAETNADWRRWNETGMAPNIALNIPGSGCHVMELLWEDTGECVGTGGAGRGARHLSKAPGQRSASVPSDTQNNFSPPTAASAAGGIRRSTPSAAE</sequence>
<evidence type="ECO:0000313" key="3">
    <source>
        <dbReference type="Proteomes" id="UP000324222"/>
    </source>
</evidence>
<accession>A0A5B7DD20</accession>
<evidence type="ECO:0000313" key="2">
    <source>
        <dbReference type="EMBL" id="MPC19342.1"/>
    </source>
</evidence>
<dbReference type="Proteomes" id="UP000324222">
    <property type="component" value="Unassembled WGS sequence"/>
</dbReference>
<proteinExistence type="predicted"/>
<feature type="compositionally biased region" description="Polar residues" evidence="1">
    <location>
        <begin position="76"/>
        <end position="92"/>
    </location>
</feature>
<gene>
    <name evidence="2" type="ORF">E2C01_012255</name>
</gene>
<keyword evidence="3" id="KW-1185">Reference proteome</keyword>
<comment type="caution">
    <text evidence="2">The sequence shown here is derived from an EMBL/GenBank/DDBJ whole genome shotgun (WGS) entry which is preliminary data.</text>
</comment>